<evidence type="ECO:0000256" key="4">
    <source>
        <dbReference type="ARBA" id="ARBA00022980"/>
    </source>
</evidence>
<dbReference type="CDD" id="cd05688">
    <property type="entry name" value="S1_RPS1_repeat_ec3"/>
    <property type="match status" value="1"/>
</dbReference>
<evidence type="ECO:0000256" key="2">
    <source>
        <dbReference type="ARBA" id="ARBA00022737"/>
    </source>
</evidence>
<keyword evidence="4 9" id="KW-0689">Ribosomal protein</keyword>
<dbReference type="EMBL" id="AP024488">
    <property type="protein sequence ID" value="BCS96492.1"/>
    <property type="molecule type" value="Genomic_DNA"/>
</dbReference>
<gene>
    <name evidence="9" type="primary">rpsA_1</name>
    <name evidence="9" type="ORF">DSLASN_21240</name>
</gene>
<dbReference type="Gene3D" id="2.40.50.140">
    <property type="entry name" value="Nucleic acid-binding proteins"/>
    <property type="match status" value="6"/>
</dbReference>
<protein>
    <recommendedName>
        <fullName evidence="6">Small ribosomal subunit protein bS1</fullName>
    </recommendedName>
    <alternativeName>
        <fullName evidence="7">30S ribosomal protein S1</fullName>
    </alternativeName>
</protein>
<proteinExistence type="inferred from homology"/>
<evidence type="ECO:0000256" key="1">
    <source>
        <dbReference type="ARBA" id="ARBA00006767"/>
    </source>
</evidence>
<dbReference type="PROSITE" id="PS50126">
    <property type="entry name" value="S1"/>
    <property type="match status" value="6"/>
</dbReference>
<dbReference type="InterPro" id="IPR000110">
    <property type="entry name" value="Ribosomal_bS1"/>
</dbReference>
<evidence type="ECO:0000256" key="7">
    <source>
        <dbReference type="ARBA" id="ARBA00035517"/>
    </source>
</evidence>
<dbReference type="CDD" id="cd04465">
    <property type="entry name" value="S1_RPS1_repeat_ec2_hs2"/>
    <property type="match status" value="1"/>
</dbReference>
<evidence type="ECO:0000256" key="3">
    <source>
        <dbReference type="ARBA" id="ARBA00022884"/>
    </source>
</evidence>
<dbReference type="InterPro" id="IPR012340">
    <property type="entry name" value="NA-bd_OB-fold"/>
</dbReference>
<organism evidence="9 10">
    <name type="scientific">Desulfoluna limicola</name>
    <dbReference type="NCBI Taxonomy" id="2810562"/>
    <lineage>
        <taxon>Bacteria</taxon>
        <taxon>Pseudomonadati</taxon>
        <taxon>Thermodesulfobacteriota</taxon>
        <taxon>Desulfobacteria</taxon>
        <taxon>Desulfobacterales</taxon>
        <taxon>Desulfolunaceae</taxon>
        <taxon>Desulfoluna</taxon>
    </lineage>
</organism>
<keyword evidence="10" id="KW-1185">Reference proteome</keyword>
<dbReference type="Pfam" id="PF00575">
    <property type="entry name" value="S1"/>
    <property type="match status" value="6"/>
</dbReference>
<evidence type="ECO:0000313" key="9">
    <source>
        <dbReference type="EMBL" id="BCS96492.1"/>
    </source>
</evidence>
<dbReference type="Proteomes" id="UP001320148">
    <property type="component" value="Chromosome"/>
</dbReference>
<feature type="domain" description="S1 motif" evidence="8">
    <location>
        <begin position="222"/>
        <end position="290"/>
    </location>
</feature>
<keyword evidence="3" id="KW-0694">RNA-binding</keyword>
<keyword evidence="2" id="KW-0677">Repeat</keyword>
<name>A0ABM7PH93_9BACT</name>
<evidence type="ECO:0000256" key="5">
    <source>
        <dbReference type="ARBA" id="ARBA00023274"/>
    </source>
</evidence>
<accession>A0ABM7PH93</accession>
<keyword evidence="5" id="KW-0687">Ribonucleoprotein</keyword>
<dbReference type="GO" id="GO:0005840">
    <property type="term" value="C:ribosome"/>
    <property type="evidence" value="ECO:0007669"/>
    <property type="project" value="UniProtKB-KW"/>
</dbReference>
<dbReference type="NCBIfam" id="TIGR00717">
    <property type="entry name" value="rpsA"/>
    <property type="match status" value="1"/>
</dbReference>
<comment type="similarity">
    <text evidence="1">Belongs to the bacterial ribosomal protein bS1 family.</text>
</comment>
<dbReference type="SMART" id="SM00316">
    <property type="entry name" value="S1"/>
    <property type="match status" value="6"/>
</dbReference>
<feature type="domain" description="S1 motif" evidence="8">
    <location>
        <begin position="394"/>
        <end position="464"/>
    </location>
</feature>
<dbReference type="PRINTS" id="PR00681">
    <property type="entry name" value="RIBOSOMALS1"/>
</dbReference>
<dbReference type="InterPro" id="IPR003029">
    <property type="entry name" value="S1_domain"/>
</dbReference>
<dbReference type="NCBIfam" id="NF004952">
    <property type="entry name" value="PRK06299.1-2"/>
    <property type="match status" value="1"/>
</dbReference>
<feature type="domain" description="S1 motif" evidence="8">
    <location>
        <begin position="136"/>
        <end position="201"/>
    </location>
</feature>
<evidence type="ECO:0000259" key="8">
    <source>
        <dbReference type="PROSITE" id="PS50126"/>
    </source>
</evidence>
<sequence>MSVNEHETKGIKNVKTDLFGDAIDENLAMDGEGSYEEFLTLYEESFKSFSEGELAIGKIIAVDKDYVLVDVGYKSEGLISIHEFKDENGEVNVAIGDEVEVMVELWDEEEERVVLSKDKAAKIKVWEKIKEIYDAEGTVEGVIVSRVKGGFSVDVGLQAFLPGSQADLRPIRNLDEMVGKSYTFKVLKYNRKRSNIVLSRRVILEEERETTRAKTLETIEEGKVMDGVVKNITEYGVFVDLGGVDGLLHITDISWGRVKHPSELFSVGDNISVKILSFDLEKERVSLGMKQLSEDPWASASTKYPVGSRVGGRVVSLTDYGVFVELEEGIEGLVHVSEMSWTRKIRHPSKIISVGEEIEAIVLDIKPDNRRISLGMKQVAENPWEVISDKYPVGTIIEGKIKNITDFGLFIGIDDEIDGLVHISDISWTKRIKHPSEVYKKGDVVQAVVLDIDKQSERFSLGIKQIQEDPWKSVGERYAVGTEINGTVTNVTDFGVFVELEEGIEGLVHVSEISKEKIKTPVGSYNVGDSLTAKVMNINSDERRIGLSIKRLEMEDDKAILNEYISNSKTPTSDFGEILRNQLKAEEEGGDDAAE</sequence>
<feature type="domain" description="S1 motif" evidence="8">
    <location>
        <begin position="481"/>
        <end position="550"/>
    </location>
</feature>
<feature type="domain" description="S1 motif" evidence="8">
    <location>
        <begin position="307"/>
        <end position="377"/>
    </location>
</feature>
<feature type="domain" description="S1 motif" evidence="8">
    <location>
        <begin position="52"/>
        <end position="118"/>
    </location>
</feature>
<dbReference type="SUPFAM" id="SSF50249">
    <property type="entry name" value="Nucleic acid-binding proteins"/>
    <property type="match status" value="6"/>
</dbReference>
<evidence type="ECO:0000313" key="10">
    <source>
        <dbReference type="Proteomes" id="UP001320148"/>
    </source>
</evidence>
<reference evidence="9 10" key="1">
    <citation type="submission" date="2021-02" db="EMBL/GenBank/DDBJ databases">
        <title>Complete genome of Desulfoluna sp. strain ASN36.</title>
        <authorList>
            <person name="Takahashi A."/>
            <person name="Kojima H."/>
            <person name="Fukui M."/>
        </authorList>
    </citation>
    <scope>NUCLEOTIDE SEQUENCE [LARGE SCALE GENOMIC DNA]</scope>
    <source>
        <strain evidence="9 10">ASN36</strain>
    </source>
</reference>
<dbReference type="PANTHER" id="PTHR10724:SF7">
    <property type="entry name" value="SMALL RIBOSOMAL SUBUNIT PROTEIN BS1C"/>
    <property type="match status" value="1"/>
</dbReference>
<dbReference type="RefSeq" id="WP_422862245.1">
    <property type="nucleotide sequence ID" value="NZ_AP024488.1"/>
</dbReference>
<dbReference type="InterPro" id="IPR050437">
    <property type="entry name" value="Ribos_protein_bS1-like"/>
</dbReference>
<dbReference type="PANTHER" id="PTHR10724">
    <property type="entry name" value="30S RIBOSOMAL PROTEIN S1"/>
    <property type="match status" value="1"/>
</dbReference>
<dbReference type="CDD" id="cd05687">
    <property type="entry name" value="S1_RPS1_repeat_ec1_hs1"/>
    <property type="match status" value="1"/>
</dbReference>
<dbReference type="InterPro" id="IPR035104">
    <property type="entry name" value="Ribosomal_protein_S1-like"/>
</dbReference>
<evidence type="ECO:0000256" key="6">
    <source>
        <dbReference type="ARBA" id="ARBA00035293"/>
    </source>
</evidence>